<dbReference type="OrthoDB" id="3751446at2"/>
<dbReference type="PROSITE" id="PS51175">
    <property type="entry name" value="CBM6"/>
    <property type="match status" value="1"/>
</dbReference>
<dbReference type="InterPro" id="IPR036907">
    <property type="entry name" value="5'-Nucleotdase_C_sf"/>
</dbReference>
<evidence type="ECO:0000313" key="4">
    <source>
        <dbReference type="EMBL" id="RYB89326.1"/>
    </source>
</evidence>
<dbReference type="PANTHER" id="PTHR11575">
    <property type="entry name" value="5'-NUCLEOTIDASE-RELATED"/>
    <property type="match status" value="1"/>
</dbReference>
<dbReference type="InterPro" id="IPR006179">
    <property type="entry name" value="5_nucleotidase/apyrase"/>
</dbReference>
<dbReference type="InterPro" id="IPR008334">
    <property type="entry name" value="5'-Nucleotdase_C"/>
</dbReference>
<comment type="caution">
    <text evidence="4">The sequence shown here is derived from an EMBL/GenBank/DDBJ whole genome shotgun (WGS) entry which is preliminary data.</text>
</comment>
<dbReference type="GO" id="GO:0008768">
    <property type="term" value="F:UDP-sugar diphosphatase activity"/>
    <property type="evidence" value="ECO:0007669"/>
    <property type="project" value="TreeGrafter"/>
</dbReference>
<organism evidence="4 5">
    <name type="scientific">Nocardioides glacieisoli</name>
    <dbReference type="NCBI Taxonomy" id="1168730"/>
    <lineage>
        <taxon>Bacteria</taxon>
        <taxon>Bacillati</taxon>
        <taxon>Actinomycetota</taxon>
        <taxon>Actinomycetes</taxon>
        <taxon>Propionibacteriales</taxon>
        <taxon>Nocardioidaceae</taxon>
        <taxon>Nocardioides</taxon>
    </lineage>
</organism>
<dbReference type="Gene3D" id="2.60.120.560">
    <property type="entry name" value="Exo-inulinase, domain 1"/>
    <property type="match status" value="1"/>
</dbReference>
<evidence type="ECO:0000256" key="1">
    <source>
        <dbReference type="SAM" id="MobiDB-lite"/>
    </source>
</evidence>
<evidence type="ECO:0000256" key="2">
    <source>
        <dbReference type="SAM" id="SignalP"/>
    </source>
</evidence>
<dbReference type="Gene3D" id="2.60.120.260">
    <property type="entry name" value="Galactose-binding domain-like"/>
    <property type="match status" value="1"/>
</dbReference>
<dbReference type="GO" id="GO:0008253">
    <property type="term" value="F:5'-nucleotidase activity"/>
    <property type="evidence" value="ECO:0007669"/>
    <property type="project" value="TreeGrafter"/>
</dbReference>
<dbReference type="GO" id="GO:0009166">
    <property type="term" value="P:nucleotide catabolic process"/>
    <property type="evidence" value="ECO:0007669"/>
    <property type="project" value="InterPro"/>
</dbReference>
<feature type="region of interest" description="Disordered" evidence="1">
    <location>
        <begin position="682"/>
        <end position="716"/>
    </location>
</feature>
<feature type="domain" description="CBM6" evidence="3">
    <location>
        <begin position="42"/>
        <end position="174"/>
    </location>
</feature>
<dbReference type="SUPFAM" id="SSF55816">
    <property type="entry name" value="5'-nucleotidase (syn. UDP-sugar hydrolase), C-terminal domain"/>
    <property type="match status" value="1"/>
</dbReference>
<dbReference type="AlphaFoldDB" id="A0A4Q2RLU8"/>
<dbReference type="Proteomes" id="UP000291838">
    <property type="component" value="Unassembled WGS sequence"/>
</dbReference>
<dbReference type="RefSeq" id="WP_129477304.1">
    <property type="nucleotide sequence ID" value="NZ_SDWS01000007.1"/>
</dbReference>
<keyword evidence="5" id="KW-1185">Reference proteome</keyword>
<evidence type="ECO:0000313" key="5">
    <source>
        <dbReference type="Proteomes" id="UP000291838"/>
    </source>
</evidence>
<feature type="signal peptide" evidence="2">
    <location>
        <begin position="1"/>
        <end position="34"/>
    </location>
</feature>
<name>A0A4Q2RLU8_9ACTN</name>
<feature type="chain" id="PRO_5020591100" evidence="2">
    <location>
        <begin position="35"/>
        <end position="810"/>
    </location>
</feature>
<dbReference type="SUPFAM" id="SSF49785">
    <property type="entry name" value="Galactose-binding domain-like"/>
    <property type="match status" value="1"/>
</dbReference>
<gene>
    <name evidence="4" type="ORF">EUA06_15165</name>
</gene>
<dbReference type="Gene3D" id="3.90.780.10">
    <property type="entry name" value="5'-Nucleotidase, C-terminal domain"/>
    <property type="match status" value="1"/>
</dbReference>
<feature type="region of interest" description="Disordered" evidence="1">
    <location>
        <begin position="371"/>
        <end position="394"/>
    </location>
</feature>
<dbReference type="InterPro" id="IPR005084">
    <property type="entry name" value="CBM6"/>
</dbReference>
<dbReference type="GO" id="GO:0030288">
    <property type="term" value="C:outer membrane-bounded periplasmic space"/>
    <property type="evidence" value="ECO:0007669"/>
    <property type="project" value="TreeGrafter"/>
</dbReference>
<sequence length="810" mass="83136">MPQSRRLRRIATAALTCVSLALGALALTPMAATAAVGDTQIAWVEVEDGVISGGPALNSGDHGNFSGSGSYTFRETGMTSSMTVTAPEAGTYPVWIRYAAGPLGGAEDVTRSMGLTTNGSRQVVSYPLTGSWESWAFASATVTLDQGANTIALNCQRNLPTEMCRLNLDAIQVGGLAADTCVPTAVPAGAARLFDGTFATFDLWRKAGGGGFGRQTDCTIRGFRGPGSTWTQATTSQQANPYTLVLDWLRRDADDASSVYVGSATSNVTNPTTGYRVMIGATDTATVTSADGAFTQAADAAALAAAVKPVNQWNRYAVQVTPARIRVLLNGTVVNAVDRTVPLGGYIGLENRSAAAQVDFRDIQVQPGVDLGPIAGPAKRATKADGTTPNPGGESTLAHLVADAQRWATRGASGGTARIAFASPTALEADLVPTAASVTYAQAAAVVDAEPLVNMRLTGAQIKTVLEQQWQTTSGGQVPTPAFVRLGASSGLTWTHDVSRPQGDRITGTWLDGTALNPAGNYSVTVSQSLAAGGDNFREFTDGLVPQVRQATTVSALAAYVGDGSTTAPLAVPQSQRAVGVSVPGGAPSSYVAGTTYALDLSSWSYSNATDPQDATVDVTIAGRPVGSFPVDATRTDNAFDEDGRVAVRATIPADLAAGTATVRIVGTTTGTTVTRTIAVTAAPPAPTPTPTPTLVPTPTPTPTPLPTPTPTTSKVKPTLKVKVKPGRVTARQTRARLVVTVASTGSTPTGKVTVRAAGKTYVTKLRGGKATVTLRAFTAAGKAKVKVSYAGDTATLSAARTLKIAVLAP</sequence>
<dbReference type="PANTHER" id="PTHR11575:SF24">
    <property type="entry name" value="5'-NUCLEOTIDASE"/>
    <property type="match status" value="1"/>
</dbReference>
<dbReference type="Pfam" id="PF06439">
    <property type="entry name" value="3keto-disac_hyd"/>
    <property type="match status" value="1"/>
</dbReference>
<keyword evidence="2" id="KW-0732">Signal</keyword>
<evidence type="ECO:0000259" key="3">
    <source>
        <dbReference type="PROSITE" id="PS51175"/>
    </source>
</evidence>
<accession>A0A4Q2RLU8</accession>
<dbReference type="InterPro" id="IPR010496">
    <property type="entry name" value="AL/BT2_dom"/>
</dbReference>
<dbReference type="Pfam" id="PF02872">
    <property type="entry name" value="5_nucleotid_C"/>
    <property type="match status" value="1"/>
</dbReference>
<dbReference type="InterPro" id="IPR008979">
    <property type="entry name" value="Galactose-bd-like_sf"/>
</dbReference>
<reference evidence="4 5" key="1">
    <citation type="submission" date="2019-01" db="EMBL/GenBank/DDBJ databases">
        <title>Novel species of Nocardioides.</title>
        <authorList>
            <person name="Liu Q."/>
            <person name="Xin Y.-H."/>
        </authorList>
    </citation>
    <scope>NUCLEOTIDE SEQUENCE [LARGE SCALE GENOMIC DNA]</scope>
    <source>
        <strain evidence="4 5">HLT3-15</strain>
    </source>
</reference>
<proteinExistence type="predicted"/>
<feature type="compositionally biased region" description="Pro residues" evidence="1">
    <location>
        <begin position="684"/>
        <end position="710"/>
    </location>
</feature>
<dbReference type="GO" id="GO:0030246">
    <property type="term" value="F:carbohydrate binding"/>
    <property type="evidence" value="ECO:0007669"/>
    <property type="project" value="InterPro"/>
</dbReference>
<dbReference type="EMBL" id="SDWS01000007">
    <property type="protein sequence ID" value="RYB89326.1"/>
    <property type="molecule type" value="Genomic_DNA"/>
</dbReference>
<protein>
    <submittedName>
        <fullName evidence="4">DUF1080 domain-containing protein</fullName>
    </submittedName>
</protein>